<dbReference type="AlphaFoldDB" id="A0A087SRA9"/>
<evidence type="ECO:0000313" key="2">
    <source>
        <dbReference type="Proteomes" id="UP000028924"/>
    </source>
</evidence>
<keyword evidence="2" id="KW-1185">Reference proteome</keyword>
<evidence type="ECO:0000313" key="1">
    <source>
        <dbReference type="EMBL" id="KFM28263.1"/>
    </source>
</evidence>
<reference evidence="1 2" key="1">
    <citation type="journal article" date="2014" name="BMC Genomics">
        <title>Oil accumulation mechanisms of the oleaginous microalga Chlorella protothecoides revealed through its genome, transcriptomes, and proteomes.</title>
        <authorList>
            <person name="Gao C."/>
            <person name="Wang Y."/>
            <person name="Shen Y."/>
            <person name="Yan D."/>
            <person name="He X."/>
            <person name="Dai J."/>
            <person name="Wu Q."/>
        </authorList>
    </citation>
    <scope>NUCLEOTIDE SEQUENCE [LARGE SCALE GENOMIC DNA]</scope>
    <source>
        <strain evidence="1 2">0710</strain>
    </source>
</reference>
<dbReference type="RefSeq" id="XP_011401277.1">
    <property type="nucleotide sequence ID" value="XM_011402975.1"/>
</dbReference>
<name>A0A087SRA9_AUXPR</name>
<accession>A0A087SRA9</accession>
<proteinExistence type="predicted"/>
<sequence length="172" mass="18175">MRHALGGCLNLRSRARASRGGASCIAACWRACPPGPGPTPPTTGAGPVTRAPAPPPLLQPGHLWCRAVWHSQCPRPPPSATSCSDHPVGVVFCDCIAAQCHVQDCHRSVRRRGNASREAGRVLWECASPRRHLDCITNVCCSAPGMRRAGPGDSPRGAVCSTHIPLCRLLSP</sequence>
<dbReference type="Proteomes" id="UP000028924">
    <property type="component" value="Unassembled WGS sequence"/>
</dbReference>
<dbReference type="EMBL" id="KL662166">
    <property type="protein sequence ID" value="KFM28263.1"/>
    <property type="molecule type" value="Genomic_DNA"/>
</dbReference>
<gene>
    <name evidence="1" type="ORF">F751_1542</name>
</gene>
<protein>
    <submittedName>
        <fullName evidence="1">Uncharacterized protein</fullName>
    </submittedName>
</protein>
<organism evidence="1 2">
    <name type="scientific">Auxenochlorella protothecoides</name>
    <name type="common">Green microalga</name>
    <name type="synonym">Chlorella protothecoides</name>
    <dbReference type="NCBI Taxonomy" id="3075"/>
    <lineage>
        <taxon>Eukaryota</taxon>
        <taxon>Viridiplantae</taxon>
        <taxon>Chlorophyta</taxon>
        <taxon>core chlorophytes</taxon>
        <taxon>Trebouxiophyceae</taxon>
        <taxon>Chlorellales</taxon>
        <taxon>Chlorellaceae</taxon>
        <taxon>Auxenochlorella</taxon>
    </lineage>
</organism>
<dbReference type="KEGG" id="apro:F751_1542"/>
<dbReference type="GeneID" id="23612933"/>